<feature type="compositionally biased region" description="Low complexity" evidence="8">
    <location>
        <begin position="295"/>
        <end position="306"/>
    </location>
</feature>
<keyword evidence="5" id="KW-0234">DNA repair</keyword>
<evidence type="ECO:0000256" key="6">
    <source>
        <dbReference type="ARBA" id="ARBA00023242"/>
    </source>
</evidence>
<dbReference type="InterPro" id="IPR016024">
    <property type="entry name" value="ARM-type_fold"/>
</dbReference>
<feature type="region of interest" description="Disordered" evidence="8">
    <location>
        <begin position="334"/>
        <end position="599"/>
    </location>
</feature>
<dbReference type="GO" id="GO:0005634">
    <property type="term" value="C:nucleus"/>
    <property type="evidence" value="ECO:0007669"/>
    <property type="project" value="UniProtKB-SubCell"/>
</dbReference>
<dbReference type="PANTHER" id="PTHR12663">
    <property type="entry name" value="ANDROGEN INDUCED INHIBITOR OF PROLIFERATION AS3 / PDS5-RELATED"/>
    <property type="match status" value="1"/>
</dbReference>
<dbReference type="GO" id="GO:0006281">
    <property type="term" value="P:DNA repair"/>
    <property type="evidence" value="ECO:0007669"/>
    <property type="project" value="UniProtKB-KW"/>
</dbReference>
<evidence type="ECO:0008006" key="11">
    <source>
        <dbReference type="Google" id="ProtNLM"/>
    </source>
</evidence>
<keyword evidence="6" id="KW-0539">Nucleus</keyword>
<dbReference type="Pfam" id="PF20168">
    <property type="entry name" value="PDS5"/>
    <property type="match status" value="1"/>
</dbReference>
<evidence type="ECO:0000256" key="7">
    <source>
        <dbReference type="ARBA" id="ARBA00023306"/>
    </source>
</evidence>
<comment type="subcellular location">
    <subcellularLocation>
        <location evidence="1">Nucleus</location>
    </subcellularLocation>
</comment>
<sequence length="950" mass="104658">MVTTDVELQLTQQLKEAGKRLLRPPTSDDELLHVLDQTDKLLSMVDQSPNDLMKEVLTPLQKCLVDRSLVDHSNVDVKVAVAACLSEITRVTAPDAPFDDQELKDVFRLIVSTFENLSDKSSRSYIKRASILETVCKVRSCVIMLDLECEELIVEMFEHFLKSIREHHPDNIFSSMVDIMSLIFEEIEEVSDNLLKPLLFSLKNDSEGVLPVARKLGEQILEKSRAILRPYLSKTLPDLGDSLDNYSPVLAAVCEGATVFEQNDESDLVQQQTDENKLAKERSEEAPQADESKITVVSSEETTQVVKENSERPAETVATPTRILKIVMSNGGRVTLTEKDSSPVKESSKKPEEAIEHQDSSLGSKADINDSVAELANVESDKEGNKIDATLESVQPSHGENKDERENDVQVSVPELESKPEETSNKEVNKTDVTMTSSETSASSHGESKDEKASEKKDEKADEKKDEKADEKKDEKADEKKDEKADEKKDEKADENKDGKNDENKDEKADENKDGKNDENKDEKADEIEVSVPEVGTEVVNGPSQSGSLPEEMNVEKVSPPQEEESEVANAGLESQSGGLQYKIHIRKGPRSKKKSMIKDDTPLIDVIKKKKASILQKDKLPVPATTATPEDEKKADTVASGKKVGGGGGSAKRKRKMSGKKSGGGKSGAKKAKLNGKKVDAEVKPSTTPLIETDDESDSFDKPLRQSSAGKEDESDSDSKPIKLPAIAKKGNKNTSSSSSSVAKNKDGKKNASSGKKKLEEKDQAKSLPEDDDHGMDISPKLAEEGKSEETSKRKRSVGKNNSQANKNVKYDDSLIGLKVKVWWPDDHKYYEGVIESFDSAKNKHKVSYVDGDVETLNLKKEKWEILQEFSARNEKKPTEVHSTDDDETLSKIITYKSKGKSDSTKSKSKSKSKSTGVDEKELDDGDAAEKSTEGKNSGSKGGKKRKKM</sequence>
<dbReference type="Proteomes" id="UP001157418">
    <property type="component" value="Unassembled WGS sequence"/>
</dbReference>
<evidence type="ECO:0000256" key="8">
    <source>
        <dbReference type="SAM" id="MobiDB-lite"/>
    </source>
</evidence>
<feature type="region of interest" description="Disordered" evidence="8">
    <location>
        <begin position="873"/>
        <end position="950"/>
    </location>
</feature>
<keyword evidence="3" id="KW-0227">DNA damage</keyword>
<comment type="caution">
    <text evidence="9">The sequence shown here is derived from an EMBL/GenBank/DDBJ whole genome shotgun (WGS) entry which is preliminary data.</text>
</comment>
<organism evidence="9 10">
    <name type="scientific">Lactuca virosa</name>
    <dbReference type="NCBI Taxonomy" id="75947"/>
    <lineage>
        <taxon>Eukaryota</taxon>
        <taxon>Viridiplantae</taxon>
        <taxon>Streptophyta</taxon>
        <taxon>Embryophyta</taxon>
        <taxon>Tracheophyta</taxon>
        <taxon>Spermatophyta</taxon>
        <taxon>Magnoliopsida</taxon>
        <taxon>eudicotyledons</taxon>
        <taxon>Gunneridae</taxon>
        <taxon>Pentapetalae</taxon>
        <taxon>asterids</taxon>
        <taxon>campanulids</taxon>
        <taxon>Asterales</taxon>
        <taxon>Asteraceae</taxon>
        <taxon>Cichorioideae</taxon>
        <taxon>Cichorieae</taxon>
        <taxon>Lactucinae</taxon>
        <taxon>Lactuca</taxon>
    </lineage>
</organism>
<evidence type="ECO:0000313" key="9">
    <source>
        <dbReference type="EMBL" id="CAH1415127.1"/>
    </source>
</evidence>
<dbReference type="EMBL" id="CAKMRJ010000001">
    <property type="protein sequence ID" value="CAH1415127.1"/>
    <property type="molecule type" value="Genomic_DNA"/>
</dbReference>
<feature type="compositionally biased region" description="Low complexity" evidence="8">
    <location>
        <begin position="436"/>
        <end position="445"/>
    </location>
</feature>
<feature type="compositionally biased region" description="Basic and acidic residues" evidence="8">
    <location>
        <begin position="416"/>
        <end position="430"/>
    </location>
</feature>
<dbReference type="InterPro" id="IPR039776">
    <property type="entry name" value="Pds5"/>
</dbReference>
<dbReference type="GO" id="GO:0035825">
    <property type="term" value="P:homologous recombination"/>
    <property type="evidence" value="ECO:0007669"/>
    <property type="project" value="UniProtKB-ARBA"/>
</dbReference>
<feature type="compositionally biased region" description="Basic and acidic residues" evidence="8">
    <location>
        <begin position="446"/>
        <end position="524"/>
    </location>
</feature>
<feature type="compositionally biased region" description="Basic residues" evidence="8">
    <location>
        <begin position="584"/>
        <end position="596"/>
    </location>
</feature>
<keyword evidence="4" id="KW-0498">Mitosis</keyword>
<dbReference type="SUPFAM" id="SSF48371">
    <property type="entry name" value="ARM repeat"/>
    <property type="match status" value="1"/>
</dbReference>
<reference evidence="9 10" key="1">
    <citation type="submission" date="2022-01" db="EMBL/GenBank/DDBJ databases">
        <authorList>
            <person name="Xiong W."/>
            <person name="Schranz E."/>
        </authorList>
    </citation>
    <scope>NUCLEOTIDE SEQUENCE [LARGE SCALE GENOMIC DNA]</scope>
</reference>
<feature type="region of interest" description="Disordered" evidence="8">
    <location>
        <begin position="612"/>
        <end position="812"/>
    </location>
</feature>
<evidence type="ECO:0000256" key="2">
    <source>
        <dbReference type="ARBA" id="ARBA00022618"/>
    </source>
</evidence>
<gene>
    <name evidence="9" type="ORF">LVIROSA_LOCUS2996</name>
</gene>
<keyword evidence="10" id="KW-1185">Reference proteome</keyword>
<accession>A0AAU9LNG2</accession>
<dbReference type="AlphaFoldDB" id="A0AAU9LNG2"/>
<keyword evidence="7" id="KW-0131">Cell cycle</keyword>
<feature type="region of interest" description="Disordered" evidence="8">
    <location>
        <begin position="264"/>
        <end position="318"/>
    </location>
</feature>
<keyword evidence="2" id="KW-0132">Cell division</keyword>
<dbReference type="PANTHER" id="PTHR12663:SF3">
    <property type="entry name" value="SISTER CHROMATID COHESION PROTEIN PDS5 HOMOLOG C"/>
    <property type="match status" value="1"/>
</dbReference>
<protein>
    <recommendedName>
        <fullName evidence="11">Tudor domain-containing protein</fullName>
    </recommendedName>
</protein>
<dbReference type="Gene3D" id="2.30.30.140">
    <property type="match status" value="1"/>
</dbReference>
<proteinExistence type="predicted"/>
<name>A0AAU9LNG2_9ASTR</name>
<dbReference type="GO" id="GO:0051301">
    <property type="term" value="P:cell division"/>
    <property type="evidence" value="ECO:0007669"/>
    <property type="project" value="UniProtKB-KW"/>
</dbReference>
<feature type="compositionally biased region" description="Basic and acidic residues" evidence="8">
    <location>
        <begin position="399"/>
        <end position="408"/>
    </location>
</feature>
<dbReference type="CDD" id="cd20404">
    <property type="entry name" value="Tudor_Agenet_AtEML-like"/>
    <property type="match status" value="1"/>
</dbReference>
<feature type="compositionally biased region" description="Basic and acidic residues" evidence="8">
    <location>
        <begin position="873"/>
        <end position="885"/>
    </location>
</feature>
<feature type="compositionally biased region" description="Basic and acidic residues" evidence="8">
    <location>
        <begin position="783"/>
        <end position="793"/>
    </location>
</feature>
<dbReference type="SUPFAM" id="SSF63748">
    <property type="entry name" value="Tudor/PWWP/MBT"/>
    <property type="match status" value="1"/>
</dbReference>
<dbReference type="GO" id="GO:0007064">
    <property type="term" value="P:mitotic sister chromatid cohesion"/>
    <property type="evidence" value="ECO:0007669"/>
    <property type="project" value="InterPro"/>
</dbReference>
<evidence type="ECO:0000313" key="10">
    <source>
        <dbReference type="Proteomes" id="UP001157418"/>
    </source>
</evidence>
<feature type="compositionally biased region" description="Basic and acidic residues" evidence="8">
    <location>
        <begin position="336"/>
        <end position="359"/>
    </location>
</feature>
<feature type="compositionally biased region" description="Basic and acidic residues" evidence="8">
    <location>
        <begin position="758"/>
        <end position="770"/>
    </location>
</feature>
<feature type="compositionally biased region" description="Basic and acidic residues" evidence="8">
    <location>
        <begin position="274"/>
        <end position="293"/>
    </location>
</feature>
<dbReference type="GO" id="GO:0000785">
    <property type="term" value="C:chromatin"/>
    <property type="evidence" value="ECO:0007669"/>
    <property type="project" value="TreeGrafter"/>
</dbReference>
<evidence type="ECO:0000256" key="5">
    <source>
        <dbReference type="ARBA" id="ARBA00023204"/>
    </source>
</evidence>
<evidence type="ECO:0000256" key="1">
    <source>
        <dbReference type="ARBA" id="ARBA00004123"/>
    </source>
</evidence>
<evidence type="ECO:0000256" key="4">
    <source>
        <dbReference type="ARBA" id="ARBA00022776"/>
    </source>
</evidence>
<evidence type="ECO:0000256" key="3">
    <source>
        <dbReference type="ARBA" id="ARBA00022763"/>
    </source>
</evidence>